<reference evidence="3 4" key="1">
    <citation type="submission" date="2014-04" db="EMBL/GenBank/DDBJ databases">
        <authorList>
            <consortium name="DOE Joint Genome Institute"/>
            <person name="Kuo A."/>
            <person name="Zuccaro A."/>
            <person name="Kohler A."/>
            <person name="Nagy L.G."/>
            <person name="Floudas D."/>
            <person name="Copeland A."/>
            <person name="Barry K.W."/>
            <person name="Cichocki N."/>
            <person name="Veneault-Fourrey C."/>
            <person name="LaButti K."/>
            <person name="Lindquist E.A."/>
            <person name="Lipzen A."/>
            <person name="Lundell T."/>
            <person name="Morin E."/>
            <person name="Murat C."/>
            <person name="Sun H."/>
            <person name="Tunlid A."/>
            <person name="Henrissat B."/>
            <person name="Grigoriev I.V."/>
            <person name="Hibbett D.S."/>
            <person name="Martin F."/>
            <person name="Nordberg H.P."/>
            <person name="Cantor M.N."/>
            <person name="Hua S.X."/>
        </authorList>
    </citation>
    <scope>NUCLEOTIDE SEQUENCE [LARGE SCALE GENOMIC DNA]</scope>
    <source>
        <strain evidence="3 4">MAFF 305830</strain>
    </source>
</reference>
<feature type="compositionally biased region" description="Basic and acidic residues" evidence="1">
    <location>
        <begin position="262"/>
        <end position="281"/>
    </location>
</feature>
<keyword evidence="2" id="KW-0472">Membrane</keyword>
<sequence>MPPPKYHRRSAQVPALHRRVRRQDTTLQVSSASLRPQEAQIVHSKTEDQGQFVRDPTVSRNIAIASMAVIAGVGILIIFIAFILTLYMKKRLRDSTPQEIPVPDDSSWTEVGTTPVKEKSFKFEEWNEISLSDGIDHSDSGNISIPMPSPVSPLCIDESHAYSSRPSSMVDLPSFIFTLPSPVTPAPTHDSQVSVTETNTRRTSLLENWVKALKLGGVHIVSSDKDERSLDLHETSWSSNDSRQSSNGPATPADTTLSSDIESTRDRQSDDTGTDRSSRDFVTRLRQLLPRSPSKLPCRIESSDIIVRRSFTSPASFTLVPPVTDSAVCLKPCTPDKRESITSNYLLKFLEEQQGLGPYLLEESLPPPAIVVSPPTASTLNHFRQSIPVMDQFADAVDVWSIAYGVPPIRDHPDPPAAFNAELSKRSGDSFTRPPRPPKSWRRSLVQTQIED</sequence>
<dbReference type="HOGENOM" id="CLU_605760_0_0_1"/>
<feature type="compositionally biased region" description="Basic and acidic residues" evidence="1">
    <location>
        <begin position="225"/>
        <end position="234"/>
    </location>
</feature>
<proteinExistence type="predicted"/>
<evidence type="ECO:0000256" key="2">
    <source>
        <dbReference type="SAM" id="Phobius"/>
    </source>
</evidence>
<evidence type="ECO:0000313" key="3">
    <source>
        <dbReference type="EMBL" id="KIM30561.1"/>
    </source>
</evidence>
<feature type="compositionally biased region" description="Low complexity" evidence="1">
    <location>
        <begin position="236"/>
        <end position="246"/>
    </location>
</feature>
<accession>A0A0C3BGH0</accession>
<dbReference type="AlphaFoldDB" id="A0A0C3BGH0"/>
<feature type="region of interest" description="Disordered" evidence="1">
    <location>
        <begin position="411"/>
        <end position="452"/>
    </location>
</feature>
<evidence type="ECO:0000313" key="4">
    <source>
        <dbReference type="Proteomes" id="UP000054097"/>
    </source>
</evidence>
<keyword evidence="2" id="KW-1133">Transmembrane helix</keyword>
<feature type="compositionally biased region" description="Polar residues" evidence="1">
    <location>
        <begin position="247"/>
        <end position="261"/>
    </location>
</feature>
<dbReference type="Proteomes" id="UP000054097">
    <property type="component" value="Unassembled WGS sequence"/>
</dbReference>
<reference evidence="4" key="2">
    <citation type="submission" date="2015-01" db="EMBL/GenBank/DDBJ databases">
        <title>Evolutionary Origins and Diversification of the Mycorrhizal Mutualists.</title>
        <authorList>
            <consortium name="DOE Joint Genome Institute"/>
            <consortium name="Mycorrhizal Genomics Consortium"/>
            <person name="Kohler A."/>
            <person name="Kuo A."/>
            <person name="Nagy L.G."/>
            <person name="Floudas D."/>
            <person name="Copeland A."/>
            <person name="Barry K.W."/>
            <person name="Cichocki N."/>
            <person name="Veneault-Fourrey C."/>
            <person name="LaButti K."/>
            <person name="Lindquist E.A."/>
            <person name="Lipzen A."/>
            <person name="Lundell T."/>
            <person name="Morin E."/>
            <person name="Murat C."/>
            <person name="Riley R."/>
            <person name="Ohm R."/>
            <person name="Sun H."/>
            <person name="Tunlid A."/>
            <person name="Henrissat B."/>
            <person name="Grigoriev I.V."/>
            <person name="Hibbett D.S."/>
            <person name="Martin F."/>
        </authorList>
    </citation>
    <scope>NUCLEOTIDE SEQUENCE [LARGE SCALE GENOMIC DNA]</scope>
    <source>
        <strain evidence="4">MAFF 305830</strain>
    </source>
</reference>
<organism evidence="3 4">
    <name type="scientific">Serendipita vermifera MAFF 305830</name>
    <dbReference type="NCBI Taxonomy" id="933852"/>
    <lineage>
        <taxon>Eukaryota</taxon>
        <taxon>Fungi</taxon>
        <taxon>Dikarya</taxon>
        <taxon>Basidiomycota</taxon>
        <taxon>Agaricomycotina</taxon>
        <taxon>Agaricomycetes</taxon>
        <taxon>Sebacinales</taxon>
        <taxon>Serendipitaceae</taxon>
        <taxon>Serendipita</taxon>
    </lineage>
</organism>
<keyword evidence="2" id="KW-0812">Transmembrane</keyword>
<evidence type="ECO:0000256" key="1">
    <source>
        <dbReference type="SAM" id="MobiDB-lite"/>
    </source>
</evidence>
<dbReference type="EMBL" id="KN824284">
    <property type="protein sequence ID" value="KIM30561.1"/>
    <property type="molecule type" value="Genomic_DNA"/>
</dbReference>
<name>A0A0C3BGH0_SERVB</name>
<gene>
    <name evidence="3" type="ORF">M408DRAFT_22047</name>
</gene>
<feature type="transmembrane region" description="Helical" evidence="2">
    <location>
        <begin position="62"/>
        <end position="87"/>
    </location>
</feature>
<protein>
    <submittedName>
        <fullName evidence="3">Uncharacterized protein</fullName>
    </submittedName>
</protein>
<keyword evidence="4" id="KW-1185">Reference proteome</keyword>
<feature type="region of interest" description="Disordered" evidence="1">
    <location>
        <begin position="225"/>
        <end position="281"/>
    </location>
</feature>